<dbReference type="STRING" id="224129.A0A1W4XC89"/>
<name>A0A1W4XC89_AGRPL</name>
<dbReference type="GeneID" id="108742890"/>
<dbReference type="KEGG" id="apln:108742890"/>
<feature type="region of interest" description="Disordered" evidence="2">
    <location>
        <begin position="585"/>
        <end position="669"/>
    </location>
</feature>
<organism evidence="4 5">
    <name type="scientific">Agrilus planipennis</name>
    <name type="common">Emerald ash borer</name>
    <name type="synonym">Agrilus marcopoli</name>
    <dbReference type="NCBI Taxonomy" id="224129"/>
    <lineage>
        <taxon>Eukaryota</taxon>
        <taxon>Metazoa</taxon>
        <taxon>Ecdysozoa</taxon>
        <taxon>Arthropoda</taxon>
        <taxon>Hexapoda</taxon>
        <taxon>Insecta</taxon>
        <taxon>Pterygota</taxon>
        <taxon>Neoptera</taxon>
        <taxon>Endopterygota</taxon>
        <taxon>Coleoptera</taxon>
        <taxon>Polyphaga</taxon>
        <taxon>Elateriformia</taxon>
        <taxon>Buprestoidea</taxon>
        <taxon>Buprestidae</taxon>
        <taxon>Agrilinae</taxon>
        <taxon>Agrilus</taxon>
    </lineage>
</organism>
<evidence type="ECO:0000256" key="2">
    <source>
        <dbReference type="SAM" id="MobiDB-lite"/>
    </source>
</evidence>
<feature type="compositionally biased region" description="Low complexity" evidence="2">
    <location>
        <begin position="654"/>
        <end position="667"/>
    </location>
</feature>
<feature type="coiled-coil region" evidence="1">
    <location>
        <begin position="502"/>
        <end position="536"/>
    </location>
</feature>
<evidence type="ECO:0000256" key="1">
    <source>
        <dbReference type="SAM" id="Coils"/>
    </source>
</evidence>
<keyword evidence="3" id="KW-0732">Signal</keyword>
<evidence type="ECO:0000256" key="3">
    <source>
        <dbReference type="SAM" id="SignalP"/>
    </source>
</evidence>
<keyword evidence="4" id="KW-1185">Reference proteome</keyword>
<feature type="signal peptide" evidence="3">
    <location>
        <begin position="1"/>
        <end position="16"/>
    </location>
</feature>
<gene>
    <name evidence="5" type="primary">LOC108742890</name>
</gene>
<proteinExistence type="predicted"/>
<dbReference type="InParanoid" id="A0A1W4XC89"/>
<accession>A0A1W4XC89</accession>
<feature type="chain" id="PRO_5010742006" evidence="3">
    <location>
        <begin position="17"/>
        <end position="712"/>
    </location>
</feature>
<feature type="compositionally biased region" description="Polar residues" evidence="2">
    <location>
        <begin position="201"/>
        <end position="211"/>
    </location>
</feature>
<reference evidence="5" key="1">
    <citation type="submission" date="2025-08" db="UniProtKB">
        <authorList>
            <consortium name="RefSeq"/>
        </authorList>
    </citation>
    <scope>IDENTIFICATION</scope>
    <source>
        <tissue evidence="5">Entire body</tissue>
    </source>
</reference>
<feature type="compositionally biased region" description="Low complexity" evidence="2">
    <location>
        <begin position="613"/>
        <end position="624"/>
    </location>
</feature>
<dbReference type="Proteomes" id="UP000192223">
    <property type="component" value="Unplaced"/>
</dbReference>
<dbReference type="RefSeq" id="XP_018333741.1">
    <property type="nucleotide sequence ID" value="XM_018478239.2"/>
</dbReference>
<keyword evidence="1" id="KW-0175">Coiled coil</keyword>
<feature type="region of interest" description="Disordered" evidence="2">
    <location>
        <begin position="189"/>
        <end position="211"/>
    </location>
</feature>
<dbReference type="AlphaFoldDB" id="A0A1W4XC89"/>
<protein>
    <submittedName>
        <fullName evidence="5">Uncharacterized protein LOC108742890</fullName>
    </submittedName>
</protein>
<feature type="compositionally biased region" description="Low complexity" evidence="2">
    <location>
        <begin position="631"/>
        <end position="640"/>
    </location>
</feature>
<evidence type="ECO:0000313" key="5">
    <source>
        <dbReference type="RefSeq" id="XP_018333741.1"/>
    </source>
</evidence>
<evidence type="ECO:0000313" key="4">
    <source>
        <dbReference type="Proteomes" id="UP000192223"/>
    </source>
</evidence>
<sequence length="712" mass="79949">MFVLLTIFGCLYHASGIPVDSRNISLVVLTPNNEVNDFTTAEDIKNAVSQVMATLKSNNKSADLIEAIIDEVELQLSRDPSLPRLTRGEILDLIENITKSDLEELEKINKSRTPHQRAVMLVLPYSPKNNTDDSLQELYTRPPIIKIIDDNTEKPKSNAGNNLQELYTKPPVLKIIDDQVNRPEMKPVRRRRPTLPPTIPQIDTSSTTAPSMNFNNFVTVAQQNIKEEEQKISFEPTTQTTAFNIIKQSKLPPVKKYPVKPFNKQTTPKYYETNYYLSQGQGLNVIPPPKFHLPPAYIQQEISQVPDEILIAQESLPPKASESYSPNDFHIPNYSKPDVIANKKNENEITYKKPAPTASEQFAATTPVSDMASVADNLTPEMKKLLMSFGLIPDPKDKPVIFKPEAIYMEPEKPNVEPESFIQFKPLPDSAPTREDMATFLEGFGFEARDSKHNKEGKGNQKKEDLAPREIEIDIFPDEVKGIITDLGLTDRKSKKIDLEGIEKYEKKSSSAQNKYDRELEELNKLKELIDFIKKIDTMNDTELIQEADLKKVKDLVTSLNQNDNPAQPNANKIIDVSKITVKRQANKTVTEPVAKEEESVSTNLKTAEDDSSSSSDESLSKGSSSEEETPTTTTAASTPNLKDLEDSFGGTSEATTTTTTEPAPTTRKSGFYHLVDWNTFLEVDDQKGRKVNIRFQPRSGDPKRFYSVTVP</sequence>
<dbReference type="OrthoDB" id="8192746at2759"/>